<evidence type="ECO:0000256" key="1">
    <source>
        <dbReference type="ARBA" id="ARBA00022741"/>
    </source>
</evidence>
<proteinExistence type="predicted"/>
<dbReference type="PANTHER" id="PTHR45626:SF24">
    <property type="entry name" value="HELICASE-LIKE TRANSCRIPTION FACTOR CHR28-RELATED"/>
    <property type="match status" value="1"/>
</dbReference>
<protein>
    <recommendedName>
        <fullName evidence="7">SNF2 N-terminal domain-containing protein</fullName>
    </recommendedName>
</protein>
<evidence type="ECO:0000256" key="3">
    <source>
        <dbReference type="ARBA" id="ARBA00022840"/>
    </source>
</evidence>
<dbReference type="AlphaFoldDB" id="A0ABC8T3V0"/>
<keyword evidence="2" id="KW-0378">Hydrolase</keyword>
<dbReference type="EMBL" id="CAUOFW020003946">
    <property type="protein sequence ID" value="CAK9162761.1"/>
    <property type="molecule type" value="Genomic_DNA"/>
</dbReference>
<comment type="caution">
    <text evidence="4">The sequence shown here is derived from an EMBL/GenBank/DDBJ whole genome shotgun (WGS) entry which is preliminary data.</text>
</comment>
<reference evidence="4 6" key="1">
    <citation type="submission" date="2024-02" db="EMBL/GenBank/DDBJ databases">
        <authorList>
            <person name="Vignale AGUSTIN F."/>
            <person name="Sosa J E."/>
            <person name="Modenutti C."/>
        </authorList>
    </citation>
    <scope>NUCLEOTIDE SEQUENCE [LARGE SCALE GENOMIC DNA]</scope>
</reference>
<gene>
    <name evidence="4" type="ORF">ILEXP_LOCUS31706</name>
    <name evidence="5" type="ORF">ILEXP_LOCUS31707</name>
</gene>
<name>A0ABC8T3V0_9AQUA</name>
<dbReference type="PANTHER" id="PTHR45626">
    <property type="entry name" value="TRANSCRIPTION TERMINATION FACTOR 2-RELATED"/>
    <property type="match status" value="1"/>
</dbReference>
<organism evidence="4 6">
    <name type="scientific">Ilex paraguariensis</name>
    <name type="common">yerba mate</name>
    <dbReference type="NCBI Taxonomy" id="185542"/>
    <lineage>
        <taxon>Eukaryota</taxon>
        <taxon>Viridiplantae</taxon>
        <taxon>Streptophyta</taxon>
        <taxon>Embryophyta</taxon>
        <taxon>Tracheophyta</taxon>
        <taxon>Spermatophyta</taxon>
        <taxon>Magnoliopsida</taxon>
        <taxon>eudicotyledons</taxon>
        <taxon>Gunneridae</taxon>
        <taxon>Pentapetalae</taxon>
        <taxon>asterids</taxon>
        <taxon>campanulids</taxon>
        <taxon>Aquifoliales</taxon>
        <taxon>Aquifoliaceae</taxon>
        <taxon>Ilex</taxon>
    </lineage>
</organism>
<evidence type="ECO:0008006" key="7">
    <source>
        <dbReference type="Google" id="ProtNLM"/>
    </source>
</evidence>
<dbReference type="GO" id="GO:0005524">
    <property type="term" value="F:ATP binding"/>
    <property type="evidence" value="ECO:0007669"/>
    <property type="project" value="UniProtKB-KW"/>
</dbReference>
<evidence type="ECO:0000313" key="5">
    <source>
        <dbReference type="EMBL" id="CAK9162762.1"/>
    </source>
</evidence>
<keyword evidence="6" id="KW-1185">Reference proteome</keyword>
<dbReference type="EMBL" id="CAUOFW020003946">
    <property type="protein sequence ID" value="CAK9162762.1"/>
    <property type="molecule type" value="Genomic_DNA"/>
</dbReference>
<evidence type="ECO:0000313" key="6">
    <source>
        <dbReference type="Proteomes" id="UP001642360"/>
    </source>
</evidence>
<dbReference type="InterPro" id="IPR050628">
    <property type="entry name" value="SNF2_RAD54_helicase_TF"/>
</dbReference>
<dbReference type="GO" id="GO:0016787">
    <property type="term" value="F:hydrolase activity"/>
    <property type="evidence" value="ECO:0007669"/>
    <property type="project" value="UniProtKB-KW"/>
</dbReference>
<evidence type="ECO:0000313" key="4">
    <source>
        <dbReference type="EMBL" id="CAK9162761.1"/>
    </source>
</evidence>
<sequence length="82" mass="9011">MNAYADAGTVNQNYASILLMLLRLRQACDHPLLVKGFDSESVGRFSSEVVKKLPRDIVINLLSLLESSLAICHVCRVSVPLP</sequence>
<accession>A0ABC8T3V0</accession>
<evidence type="ECO:0000256" key="2">
    <source>
        <dbReference type="ARBA" id="ARBA00022801"/>
    </source>
</evidence>
<keyword evidence="1" id="KW-0547">Nucleotide-binding</keyword>
<keyword evidence="3" id="KW-0067">ATP-binding</keyword>
<dbReference type="Proteomes" id="UP001642360">
    <property type="component" value="Unassembled WGS sequence"/>
</dbReference>